<organism evidence="3 4">
    <name type="scientific">Micrococcus luteus</name>
    <name type="common">Micrococcus lysodeikticus</name>
    <dbReference type="NCBI Taxonomy" id="1270"/>
    <lineage>
        <taxon>Bacteria</taxon>
        <taxon>Bacillati</taxon>
        <taxon>Actinomycetota</taxon>
        <taxon>Actinomycetes</taxon>
        <taxon>Micrococcales</taxon>
        <taxon>Micrococcaceae</taxon>
        <taxon>Micrococcus</taxon>
    </lineage>
</organism>
<protein>
    <submittedName>
        <fullName evidence="3">Uncharacterized protein</fullName>
    </submittedName>
</protein>
<gene>
    <name evidence="3" type="ORF">SAMN04487849_102203</name>
</gene>
<comment type="caution">
    <text evidence="3">The sequence shown here is derived from an EMBL/GenBank/DDBJ whole genome shotgun (WGS) entry which is preliminary data.</text>
</comment>
<feature type="transmembrane region" description="Helical" evidence="2">
    <location>
        <begin position="37"/>
        <end position="63"/>
    </location>
</feature>
<evidence type="ECO:0000313" key="3">
    <source>
        <dbReference type="EMBL" id="SHL40346.1"/>
    </source>
</evidence>
<proteinExistence type="predicted"/>
<keyword evidence="2" id="KW-0812">Transmembrane</keyword>
<feature type="transmembrane region" description="Helical" evidence="2">
    <location>
        <begin position="69"/>
        <end position="94"/>
    </location>
</feature>
<keyword evidence="2" id="KW-0472">Membrane</keyword>
<accession>A0ABD7M6A6</accession>
<keyword evidence="2" id="KW-1133">Transmembrane helix</keyword>
<reference evidence="3 4" key="1">
    <citation type="submission" date="2016-11" db="EMBL/GenBank/DDBJ databases">
        <authorList>
            <person name="Varghese N."/>
            <person name="Submissions S."/>
        </authorList>
    </citation>
    <scope>NUCLEOTIDE SEQUENCE [LARGE SCALE GENOMIC DNA]</scope>
    <source>
        <strain evidence="3 4">VTM4R57</strain>
    </source>
</reference>
<name>A0ABD7M6A6_MICLU</name>
<evidence type="ECO:0000256" key="2">
    <source>
        <dbReference type="SAM" id="Phobius"/>
    </source>
</evidence>
<dbReference type="Proteomes" id="UP000184253">
    <property type="component" value="Unassembled WGS sequence"/>
</dbReference>
<evidence type="ECO:0000313" key="4">
    <source>
        <dbReference type="Proteomes" id="UP000184253"/>
    </source>
</evidence>
<evidence type="ECO:0000256" key="1">
    <source>
        <dbReference type="SAM" id="MobiDB-lite"/>
    </source>
</evidence>
<feature type="region of interest" description="Disordered" evidence="1">
    <location>
        <begin position="1"/>
        <end position="31"/>
    </location>
</feature>
<dbReference type="EMBL" id="FRCE01000002">
    <property type="protein sequence ID" value="SHL40346.1"/>
    <property type="molecule type" value="Genomic_DNA"/>
</dbReference>
<dbReference type="AlphaFoldDB" id="A0ABD7M6A6"/>
<sequence length="99" mass="10058">MTSQDSPTRVAGMPRTSTLPASAPAADPADHRGGRGVVLVLGVAVTAVSALALVALLVAYFLAWPASPALFAVALFGLPVGFGLMLLHVVLGAVRRSRP</sequence>